<feature type="binding site" evidence="12">
    <location>
        <position position="421"/>
    </location>
    <ligand>
        <name>ATP</name>
        <dbReference type="ChEBI" id="CHEBI:30616"/>
    </ligand>
</feature>
<evidence type="ECO:0000313" key="17">
    <source>
        <dbReference type="Proteomes" id="UP000007110"/>
    </source>
</evidence>
<evidence type="ECO:0000256" key="10">
    <source>
        <dbReference type="ARBA" id="ARBA00047307"/>
    </source>
</evidence>
<dbReference type="InterPro" id="IPR000719">
    <property type="entry name" value="Prot_kinase_dom"/>
</dbReference>
<keyword evidence="5" id="KW-0808">Transferase</keyword>
<keyword evidence="6 12" id="KW-0547">Nucleotide-binding</keyword>
<evidence type="ECO:0000256" key="7">
    <source>
        <dbReference type="ARBA" id="ARBA00022777"/>
    </source>
</evidence>
<evidence type="ECO:0000256" key="14">
    <source>
        <dbReference type="SAM" id="Phobius"/>
    </source>
</evidence>
<evidence type="ECO:0000256" key="12">
    <source>
        <dbReference type="PROSITE-ProRule" id="PRU10141"/>
    </source>
</evidence>
<name>A0A7M7P846_STRPU</name>
<feature type="compositionally biased region" description="Low complexity" evidence="13">
    <location>
        <begin position="336"/>
        <end position="355"/>
    </location>
</feature>
<evidence type="ECO:0000256" key="5">
    <source>
        <dbReference type="ARBA" id="ARBA00022679"/>
    </source>
</evidence>
<dbReference type="GO" id="GO:0005516">
    <property type="term" value="F:calmodulin binding"/>
    <property type="evidence" value="ECO:0000318"/>
    <property type="project" value="GO_Central"/>
</dbReference>
<proteinExistence type="predicted"/>
<evidence type="ECO:0000256" key="1">
    <source>
        <dbReference type="ARBA" id="ARBA00004496"/>
    </source>
</evidence>
<dbReference type="SUPFAM" id="SSF56112">
    <property type="entry name" value="Protein kinase-like (PK-like)"/>
    <property type="match status" value="1"/>
</dbReference>
<dbReference type="EC" id="2.7.11.17" evidence="2"/>
<evidence type="ECO:0000259" key="15">
    <source>
        <dbReference type="PROSITE" id="PS50011"/>
    </source>
</evidence>
<dbReference type="FunFam" id="3.30.200.20:FF:000429">
    <property type="entry name" value="Calcium/calmodulin-dependent protein kinase kinase"/>
    <property type="match status" value="1"/>
</dbReference>
<dbReference type="FunFam" id="1.10.510.10:FF:000571">
    <property type="entry name" value="Maternal embryonic leucine zipper kinase"/>
    <property type="match status" value="1"/>
</dbReference>
<feature type="transmembrane region" description="Helical" evidence="14">
    <location>
        <begin position="20"/>
        <end position="43"/>
    </location>
</feature>
<dbReference type="SMART" id="SM00220">
    <property type="entry name" value="S_TKc"/>
    <property type="match status" value="1"/>
</dbReference>
<feature type="region of interest" description="Disordered" evidence="13">
    <location>
        <begin position="106"/>
        <end position="172"/>
    </location>
</feature>
<dbReference type="GeneID" id="580313"/>
<dbReference type="InParanoid" id="A0A7M7P846"/>
<accession>A0A7M7P846</accession>
<comment type="catalytic activity">
    <reaction evidence="11">
        <text>L-seryl-[protein] + ATP = O-phospho-L-seryl-[protein] + ADP + H(+)</text>
        <dbReference type="Rhea" id="RHEA:17989"/>
        <dbReference type="Rhea" id="RHEA-COMP:9863"/>
        <dbReference type="Rhea" id="RHEA-COMP:11604"/>
        <dbReference type="ChEBI" id="CHEBI:15378"/>
        <dbReference type="ChEBI" id="CHEBI:29999"/>
        <dbReference type="ChEBI" id="CHEBI:30616"/>
        <dbReference type="ChEBI" id="CHEBI:83421"/>
        <dbReference type="ChEBI" id="CHEBI:456216"/>
        <dbReference type="EC" id="2.7.11.17"/>
    </reaction>
</comment>
<evidence type="ECO:0000256" key="9">
    <source>
        <dbReference type="ARBA" id="ARBA00022860"/>
    </source>
</evidence>
<protein>
    <recommendedName>
        <fullName evidence="2">calcium/calmodulin-dependent protein kinase</fullName>
        <ecNumber evidence="2">2.7.11.17</ecNumber>
    </recommendedName>
</protein>
<feature type="region of interest" description="Disordered" evidence="13">
    <location>
        <begin position="422"/>
        <end position="441"/>
    </location>
</feature>
<evidence type="ECO:0000256" key="2">
    <source>
        <dbReference type="ARBA" id="ARBA00012434"/>
    </source>
</evidence>
<keyword evidence="14" id="KW-0812">Transmembrane</keyword>
<evidence type="ECO:0000256" key="3">
    <source>
        <dbReference type="ARBA" id="ARBA00022490"/>
    </source>
</evidence>
<dbReference type="InterPro" id="IPR017441">
    <property type="entry name" value="Protein_kinase_ATP_BS"/>
</dbReference>
<feature type="domain" description="Protein kinase" evidence="15">
    <location>
        <begin position="382"/>
        <end position="659"/>
    </location>
</feature>
<keyword evidence="9" id="KW-0112">Calmodulin-binding</keyword>
<dbReference type="Pfam" id="PF00069">
    <property type="entry name" value="Pkinase"/>
    <property type="match status" value="1"/>
</dbReference>
<dbReference type="PANTHER" id="PTHR24346">
    <property type="entry name" value="MAP/MICROTUBULE AFFINITY-REGULATING KINASE"/>
    <property type="match status" value="1"/>
</dbReference>
<keyword evidence="3" id="KW-0963">Cytoplasm</keyword>
<keyword evidence="4" id="KW-0723">Serine/threonine-protein kinase</keyword>
<dbReference type="Gene3D" id="1.10.510.10">
    <property type="entry name" value="Transferase(Phosphotransferase) domain 1"/>
    <property type="match status" value="1"/>
</dbReference>
<dbReference type="PROSITE" id="PS00108">
    <property type="entry name" value="PROTEIN_KINASE_ST"/>
    <property type="match status" value="1"/>
</dbReference>
<keyword evidence="14" id="KW-0472">Membrane</keyword>
<feature type="compositionally biased region" description="Acidic residues" evidence="13">
    <location>
        <begin position="207"/>
        <end position="216"/>
    </location>
</feature>
<evidence type="ECO:0000256" key="8">
    <source>
        <dbReference type="ARBA" id="ARBA00022840"/>
    </source>
</evidence>
<dbReference type="InterPro" id="IPR008271">
    <property type="entry name" value="Ser/Thr_kinase_AS"/>
</dbReference>
<feature type="region of interest" description="Disordered" evidence="13">
    <location>
        <begin position="206"/>
        <end position="229"/>
    </location>
</feature>
<dbReference type="PANTHER" id="PTHR24346:SF77">
    <property type="entry name" value="SERINE THREONINE PROTEIN KINASE"/>
    <property type="match status" value="1"/>
</dbReference>
<dbReference type="EnsemblMetazoa" id="XM_030991614">
    <property type="protein sequence ID" value="XP_030847474"/>
    <property type="gene ID" value="LOC580313"/>
</dbReference>
<dbReference type="CDD" id="cd14118">
    <property type="entry name" value="STKc_CAMKK"/>
    <property type="match status" value="1"/>
</dbReference>
<dbReference type="RefSeq" id="XP_030847474.1">
    <property type="nucleotide sequence ID" value="XM_030991614.1"/>
</dbReference>
<evidence type="ECO:0000256" key="13">
    <source>
        <dbReference type="SAM" id="MobiDB-lite"/>
    </source>
</evidence>
<keyword evidence="7" id="KW-0418">Kinase</keyword>
<dbReference type="InterPro" id="IPR011009">
    <property type="entry name" value="Kinase-like_dom_sf"/>
</dbReference>
<feature type="region of interest" description="Disordered" evidence="13">
    <location>
        <begin position="335"/>
        <end position="366"/>
    </location>
</feature>
<comment type="subcellular location">
    <subcellularLocation>
        <location evidence="1">Cytoplasm</location>
    </subcellularLocation>
</comment>
<dbReference type="PROSITE" id="PS50011">
    <property type="entry name" value="PROTEIN_KINASE_DOM"/>
    <property type="match status" value="1"/>
</dbReference>
<dbReference type="OrthoDB" id="68483at2759"/>
<evidence type="ECO:0000256" key="6">
    <source>
        <dbReference type="ARBA" id="ARBA00022741"/>
    </source>
</evidence>
<dbReference type="KEGG" id="spu:580313"/>
<reference evidence="17" key="1">
    <citation type="submission" date="2015-02" db="EMBL/GenBank/DDBJ databases">
        <title>Genome sequencing for Strongylocentrotus purpuratus.</title>
        <authorList>
            <person name="Murali S."/>
            <person name="Liu Y."/>
            <person name="Vee V."/>
            <person name="English A."/>
            <person name="Wang M."/>
            <person name="Skinner E."/>
            <person name="Han Y."/>
            <person name="Muzny D.M."/>
            <person name="Worley K.C."/>
            <person name="Gibbs R.A."/>
        </authorList>
    </citation>
    <scope>NUCLEOTIDE SEQUENCE</scope>
</reference>
<sequence>MVHECGEKIFHLVGLNTFWILQLVLELCIWIVWTLPIIVATILQTLLPPEPGRNLLLKAADACMWPAWVPVLKRRRKGPAYSDQQDEGSCTKMGAGNSATICDKFRSSSSSDLSPGSSVDQHPATDKSNGNGKKVLSEGQISFGVAPKSFGGKQQHTAGRRENGDGMDTGDASHVALLSDHTKSTQEEDEKMDTMESEPKVIFTAGDADDDDDDLSPSESTPNFQSWQQHHELVRGRPYLALDTRIRSHSQSEVEDCTYYRGVRPVSSAMPIVDVTGRPLSCGQREMMPTSPRGRIVVKSISADNPTQILTSQMLSVPNGSPSSAPKQVPASRRIYPSLPYSPYGSPSGSPCASPRTKRPPTKESRTISILDKLNYVQLNQYHLKDEIGKGSYGVVKLAYSEEDDTNYAMKILSKKKLIKKGGFAKRPPPRGGKPNKAPKTPLDRVYQEIAILKKLDHPNIVKLFEVLDDPNTDYLYMVFELVEKGPVMEVPSDNPLSEMLAWTYFRDIVQGIEFLHYQKVIHRDIKPSNLLLDDDNHVKIADFGVSDKFEGIDALLSDTVGTPAFMAPESLLEESNKYGGRALDVWAMGCTLYCFLFGQVPFQDNFILGLHNKIRTQPVMFPEDIEVSAEVKHLISRTLEKEPQKRITLPELKEDPWITQHGEEPLMSQEENCVLVEVSQDEVDSCIKRLPKIETLILVKNMLKTRSFHNPYRNSRKGRFALSSLGSSVDSKPEATVK</sequence>
<reference evidence="16" key="2">
    <citation type="submission" date="2021-01" db="UniProtKB">
        <authorList>
            <consortium name="EnsemblMetazoa"/>
        </authorList>
    </citation>
    <scope>IDENTIFICATION</scope>
</reference>
<dbReference type="PROSITE" id="PS00107">
    <property type="entry name" value="PROTEIN_KINASE_ATP"/>
    <property type="match status" value="1"/>
</dbReference>
<feature type="compositionally biased region" description="Polar residues" evidence="13">
    <location>
        <begin position="217"/>
        <end position="228"/>
    </location>
</feature>
<feature type="compositionally biased region" description="Low complexity" evidence="13">
    <location>
        <begin position="107"/>
        <end position="118"/>
    </location>
</feature>
<organism evidence="16 17">
    <name type="scientific">Strongylocentrotus purpuratus</name>
    <name type="common">Purple sea urchin</name>
    <dbReference type="NCBI Taxonomy" id="7668"/>
    <lineage>
        <taxon>Eukaryota</taxon>
        <taxon>Metazoa</taxon>
        <taxon>Echinodermata</taxon>
        <taxon>Eleutherozoa</taxon>
        <taxon>Echinozoa</taxon>
        <taxon>Echinoidea</taxon>
        <taxon>Euechinoidea</taxon>
        <taxon>Echinacea</taxon>
        <taxon>Camarodonta</taxon>
        <taxon>Echinidea</taxon>
        <taxon>Strongylocentrotidae</taxon>
        <taxon>Strongylocentrotus</taxon>
    </lineage>
</organism>
<evidence type="ECO:0000256" key="11">
    <source>
        <dbReference type="ARBA" id="ARBA00047430"/>
    </source>
</evidence>
<dbReference type="GO" id="GO:0005524">
    <property type="term" value="F:ATP binding"/>
    <property type="evidence" value="ECO:0007669"/>
    <property type="project" value="UniProtKB-UniRule"/>
</dbReference>
<dbReference type="AlphaFoldDB" id="A0A7M7P846"/>
<dbReference type="GO" id="GO:0004683">
    <property type="term" value="F:calcium/calmodulin-dependent protein kinase activity"/>
    <property type="evidence" value="ECO:0000318"/>
    <property type="project" value="GO_Central"/>
</dbReference>
<evidence type="ECO:0000256" key="4">
    <source>
        <dbReference type="ARBA" id="ARBA00022527"/>
    </source>
</evidence>
<dbReference type="GO" id="GO:0035556">
    <property type="term" value="P:intracellular signal transduction"/>
    <property type="evidence" value="ECO:0000318"/>
    <property type="project" value="GO_Central"/>
</dbReference>
<dbReference type="GO" id="GO:0005737">
    <property type="term" value="C:cytoplasm"/>
    <property type="evidence" value="ECO:0000318"/>
    <property type="project" value="GO_Central"/>
</dbReference>
<keyword evidence="8 12" id="KW-0067">ATP-binding</keyword>
<evidence type="ECO:0000313" key="16">
    <source>
        <dbReference type="EnsemblMetazoa" id="XP_030847474"/>
    </source>
</evidence>
<keyword evidence="14" id="KW-1133">Transmembrane helix</keyword>
<comment type="catalytic activity">
    <reaction evidence="10">
        <text>L-threonyl-[protein] + ATP = O-phospho-L-threonyl-[protein] + ADP + H(+)</text>
        <dbReference type="Rhea" id="RHEA:46608"/>
        <dbReference type="Rhea" id="RHEA-COMP:11060"/>
        <dbReference type="Rhea" id="RHEA-COMP:11605"/>
        <dbReference type="ChEBI" id="CHEBI:15378"/>
        <dbReference type="ChEBI" id="CHEBI:30013"/>
        <dbReference type="ChEBI" id="CHEBI:30616"/>
        <dbReference type="ChEBI" id="CHEBI:61977"/>
        <dbReference type="ChEBI" id="CHEBI:456216"/>
        <dbReference type="EC" id="2.7.11.17"/>
    </reaction>
</comment>
<keyword evidence="17" id="KW-1185">Reference proteome</keyword>
<dbReference type="GO" id="GO:0005634">
    <property type="term" value="C:nucleus"/>
    <property type="evidence" value="ECO:0007669"/>
    <property type="project" value="UniProtKB-ARBA"/>
</dbReference>
<dbReference type="Proteomes" id="UP000007110">
    <property type="component" value="Unassembled WGS sequence"/>
</dbReference>
<dbReference type="Gene3D" id="3.30.200.20">
    <property type="entry name" value="Phosphorylase Kinase, domain 1"/>
    <property type="match status" value="1"/>
</dbReference>